<dbReference type="Proteomes" id="UP000030645">
    <property type="component" value="Unassembled WGS sequence"/>
</dbReference>
<dbReference type="EMBL" id="KE345093">
    <property type="protein sequence ID" value="EXB93717.1"/>
    <property type="molecule type" value="Genomic_DNA"/>
</dbReference>
<sequence>MSDQVQEVRLTRSIRSMSNNVFPNIRPQGPKKLRASNVGQEILKNLHPIRILI</sequence>
<name>W9RRT4_9ROSA</name>
<organism evidence="1 2">
    <name type="scientific">Morus notabilis</name>
    <dbReference type="NCBI Taxonomy" id="981085"/>
    <lineage>
        <taxon>Eukaryota</taxon>
        <taxon>Viridiplantae</taxon>
        <taxon>Streptophyta</taxon>
        <taxon>Embryophyta</taxon>
        <taxon>Tracheophyta</taxon>
        <taxon>Spermatophyta</taxon>
        <taxon>Magnoliopsida</taxon>
        <taxon>eudicotyledons</taxon>
        <taxon>Gunneridae</taxon>
        <taxon>Pentapetalae</taxon>
        <taxon>rosids</taxon>
        <taxon>fabids</taxon>
        <taxon>Rosales</taxon>
        <taxon>Moraceae</taxon>
        <taxon>Moreae</taxon>
        <taxon>Morus</taxon>
    </lineage>
</organism>
<evidence type="ECO:0000313" key="1">
    <source>
        <dbReference type="EMBL" id="EXB93717.1"/>
    </source>
</evidence>
<gene>
    <name evidence="1" type="ORF">L484_011711</name>
</gene>
<proteinExistence type="predicted"/>
<dbReference type="AlphaFoldDB" id="W9RRT4"/>
<evidence type="ECO:0000313" key="2">
    <source>
        <dbReference type="Proteomes" id="UP000030645"/>
    </source>
</evidence>
<accession>W9RRT4</accession>
<protein>
    <submittedName>
        <fullName evidence="1">Uncharacterized protein</fullName>
    </submittedName>
</protein>
<reference evidence="2" key="1">
    <citation type="submission" date="2013-01" db="EMBL/GenBank/DDBJ databases">
        <title>Draft Genome Sequence of a Mulberry Tree, Morus notabilis C.K. Schneid.</title>
        <authorList>
            <person name="He N."/>
            <person name="Zhao S."/>
        </authorList>
    </citation>
    <scope>NUCLEOTIDE SEQUENCE</scope>
</reference>
<keyword evidence="2" id="KW-1185">Reference proteome</keyword>